<dbReference type="Gene3D" id="3.30.559.10">
    <property type="entry name" value="Chloramphenicol acetyltransferase-like domain"/>
    <property type="match status" value="2"/>
</dbReference>
<reference evidence="2 3" key="2">
    <citation type="journal article" date="2017" name="Genome Biol.">
        <title>New reference genome sequences of hot pepper reveal the massive evolution of plant disease-resistance genes by retroduplication.</title>
        <authorList>
            <person name="Kim S."/>
            <person name="Park J."/>
            <person name="Yeom S.I."/>
            <person name="Kim Y.M."/>
            <person name="Seo E."/>
            <person name="Kim K.T."/>
            <person name="Kim M.S."/>
            <person name="Lee J.M."/>
            <person name="Cheong K."/>
            <person name="Shin H.S."/>
            <person name="Kim S.B."/>
            <person name="Han K."/>
            <person name="Lee J."/>
            <person name="Park M."/>
            <person name="Lee H.A."/>
            <person name="Lee H.Y."/>
            <person name="Lee Y."/>
            <person name="Oh S."/>
            <person name="Lee J.H."/>
            <person name="Choi E."/>
            <person name="Choi E."/>
            <person name="Lee S.E."/>
            <person name="Jeon J."/>
            <person name="Kim H."/>
            <person name="Choi G."/>
            <person name="Song H."/>
            <person name="Lee J."/>
            <person name="Lee S.C."/>
            <person name="Kwon J.K."/>
            <person name="Lee H.Y."/>
            <person name="Koo N."/>
            <person name="Hong Y."/>
            <person name="Kim R.W."/>
            <person name="Kang W.H."/>
            <person name="Huh J.H."/>
            <person name="Kang B.C."/>
            <person name="Yang T.J."/>
            <person name="Lee Y.H."/>
            <person name="Bennetzen J.L."/>
            <person name="Choi D."/>
        </authorList>
    </citation>
    <scope>NUCLEOTIDE SEQUENCE [LARGE SCALE GENOMIC DNA]</scope>
    <source>
        <strain evidence="3">cv. CM334</strain>
    </source>
</reference>
<keyword evidence="3" id="KW-1185">Reference proteome</keyword>
<dbReference type="AlphaFoldDB" id="A0A2G2YAD2"/>
<keyword evidence="1" id="KW-0808">Transferase</keyword>
<accession>A0A2G2YAD2</accession>
<dbReference type="GO" id="GO:0016740">
    <property type="term" value="F:transferase activity"/>
    <property type="evidence" value="ECO:0007669"/>
    <property type="project" value="UniProtKB-KW"/>
</dbReference>
<reference evidence="2 3" key="1">
    <citation type="journal article" date="2014" name="Nat. Genet.">
        <title>Genome sequence of the hot pepper provides insights into the evolution of pungency in Capsicum species.</title>
        <authorList>
            <person name="Kim S."/>
            <person name="Park M."/>
            <person name="Yeom S.I."/>
            <person name="Kim Y.M."/>
            <person name="Lee J.M."/>
            <person name="Lee H.A."/>
            <person name="Seo E."/>
            <person name="Choi J."/>
            <person name="Cheong K."/>
            <person name="Kim K.T."/>
            <person name="Jung K."/>
            <person name="Lee G.W."/>
            <person name="Oh S.K."/>
            <person name="Bae C."/>
            <person name="Kim S.B."/>
            <person name="Lee H.Y."/>
            <person name="Kim S.Y."/>
            <person name="Kim M.S."/>
            <person name="Kang B.C."/>
            <person name="Jo Y.D."/>
            <person name="Yang H.B."/>
            <person name="Jeong H.J."/>
            <person name="Kang W.H."/>
            <person name="Kwon J.K."/>
            <person name="Shin C."/>
            <person name="Lim J.Y."/>
            <person name="Park J.H."/>
            <person name="Huh J.H."/>
            <person name="Kim J.S."/>
            <person name="Kim B.D."/>
            <person name="Cohen O."/>
            <person name="Paran I."/>
            <person name="Suh M.C."/>
            <person name="Lee S.B."/>
            <person name="Kim Y.K."/>
            <person name="Shin Y."/>
            <person name="Noh S.J."/>
            <person name="Park J."/>
            <person name="Seo Y.S."/>
            <person name="Kwon S.Y."/>
            <person name="Kim H.A."/>
            <person name="Park J.M."/>
            <person name="Kim H.J."/>
            <person name="Choi S.B."/>
            <person name="Bosland P.W."/>
            <person name="Reeves G."/>
            <person name="Jo S.H."/>
            <person name="Lee B.W."/>
            <person name="Cho H.T."/>
            <person name="Choi H.S."/>
            <person name="Lee M.S."/>
            <person name="Yu Y."/>
            <person name="Do Choi Y."/>
            <person name="Park B.S."/>
            <person name="van Deynze A."/>
            <person name="Ashrafi H."/>
            <person name="Hill T."/>
            <person name="Kim W.T."/>
            <person name="Pai H.S."/>
            <person name="Ahn H.K."/>
            <person name="Yeam I."/>
            <person name="Giovannoni J.J."/>
            <person name="Rose J.K."/>
            <person name="Sorensen I."/>
            <person name="Lee S.J."/>
            <person name="Kim R.W."/>
            <person name="Choi I.Y."/>
            <person name="Choi B.S."/>
            <person name="Lim J.S."/>
            <person name="Lee Y.H."/>
            <person name="Choi D."/>
        </authorList>
    </citation>
    <scope>NUCLEOTIDE SEQUENCE [LARGE SCALE GENOMIC DNA]</scope>
    <source>
        <strain evidence="3">cv. CM334</strain>
    </source>
</reference>
<dbReference type="InterPro" id="IPR051283">
    <property type="entry name" value="Sec_Metabolite_Acyltrans"/>
</dbReference>
<dbReference type="STRING" id="4072.A0A2G2YAD2"/>
<dbReference type="PANTHER" id="PTHR31896">
    <property type="entry name" value="FAMILY REGULATORY PROTEIN, PUTATIVE (AFU_ORTHOLOGUE AFUA_3G14730)-RELATED"/>
    <property type="match status" value="1"/>
</dbReference>
<name>A0A2G2YAD2_CAPAN</name>
<dbReference type="Proteomes" id="UP000222542">
    <property type="component" value="Unassembled WGS sequence"/>
</dbReference>
<evidence type="ECO:0000256" key="1">
    <source>
        <dbReference type="ARBA" id="ARBA00022679"/>
    </source>
</evidence>
<dbReference type="InterPro" id="IPR023213">
    <property type="entry name" value="CAT-like_dom_sf"/>
</dbReference>
<comment type="caution">
    <text evidence="2">The sequence shown here is derived from an EMBL/GenBank/DDBJ whole genome shotgun (WGS) entry which is preliminary data.</text>
</comment>
<dbReference type="EMBL" id="AYRZ02000012">
    <property type="protein sequence ID" value="PHT66715.1"/>
    <property type="molecule type" value="Genomic_DNA"/>
</dbReference>
<organism evidence="2 3">
    <name type="scientific">Capsicum annuum</name>
    <name type="common">Capsicum pepper</name>
    <dbReference type="NCBI Taxonomy" id="4072"/>
    <lineage>
        <taxon>Eukaryota</taxon>
        <taxon>Viridiplantae</taxon>
        <taxon>Streptophyta</taxon>
        <taxon>Embryophyta</taxon>
        <taxon>Tracheophyta</taxon>
        <taxon>Spermatophyta</taxon>
        <taxon>Magnoliopsida</taxon>
        <taxon>eudicotyledons</taxon>
        <taxon>Gunneridae</taxon>
        <taxon>Pentapetalae</taxon>
        <taxon>asterids</taxon>
        <taxon>lamiids</taxon>
        <taxon>Solanales</taxon>
        <taxon>Solanaceae</taxon>
        <taxon>Solanoideae</taxon>
        <taxon>Capsiceae</taxon>
        <taxon>Capsicum</taxon>
    </lineage>
</organism>
<evidence type="ECO:0000313" key="3">
    <source>
        <dbReference type="Proteomes" id="UP000222542"/>
    </source>
</evidence>
<evidence type="ECO:0000313" key="2">
    <source>
        <dbReference type="EMBL" id="PHT66715.1"/>
    </source>
</evidence>
<dbReference type="Gramene" id="PHT66715">
    <property type="protein sequence ID" value="PHT66715"/>
    <property type="gene ID" value="T459_31140"/>
</dbReference>
<dbReference type="PANTHER" id="PTHR31896:SF43">
    <property type="entry name" value="PROTEIN ENHANCED PSEUDOMONAS SUSCEPTIBILITY 1"/>
    <property type="match status" value="1"/>
</dbReference>
<gene>
    <name evidence="2" type="ORF">T459_31140</name>
</gene>
<proteinExistence type="predicted"/>
<protein>
    <submittedName>
        <fullName evidence="2">Uncharacterized protein</fullName>
    </submittedName>
</protein>
<sequence length="183" mass="20658">MKEIQIISTCSVGASSNSNNGNKFISQNIEMTPWDLQFLLVDTIQKGLLFNKPTPQQQNTLVKSLNSISLVDHLKGTGRFFTTKNPNDETLTSFSIICNNSGDEFTHAIAPYLTVKEILESRYVPPINSSMSHSVGDGTCFWHFFNSWSQISRGFEFRKMVDDEKLFVCMELPNIEGKDFSSQ</sequence>